<keyword evidence="9" id="KW-1185">Reference proteome</keyword>
<dbReference type="FunFam" id="3.20.20.105:FF:000007">
    <property type="entry name" value="Queuine tRNA-ribosyltransferase accessory subunit 2"/>
    <property type="match status" value="1"/>
</dbReference>
<gene>
    <name evidence="8" type="ORF">ASPZODRAFT_140800</name>
</gene>
<dbReference type="AlphaFoldDB" id="A0A1L9SMS9"/>
<feature type="binding site" evidence="5">
    <location>
        <position position="351"/>
    </location>
    <ligand>
        <name>Zn(2+)</name>
        <dbReference type="ChEBI" id="CHEBI:29105"/>
    </ligand>
</feature>
<feature type="region of interest" description="Disordered" evidence="6">
    <location>
        <begin position="424"/>
        <end position="464"/>
    </location>
</feature>
<dbReference type="GO" id="GO:0008479">
    <property type="term" value="F:tRNA-guanosine(34) queuine transglycosylase activity"/>
    <property type="evidence" value="ECO:0007669"/>
    <property type="project" value="UniProtKB-UniRule"/>
</dbReference>
<dbReference type="RefSeq" id="XP_022583020.1">
    <property type="nucleotide sequence ID" value="XM_022724699.1"/>
</dbReference>
<dbReference type="InterPro" id="IPR050852">
    <property type="entry name" value="Queuine_tRNA-ribosyltrfase"/>
</dbReference>
<comment type="function">
    <text evidence="5">Non-catalytic subunit of the queuine tRNA-ribosyltransferase (TGT) that catalyzes the base-exchange of a guanine (G) residue with queuine (Q) at position 34 (anticodon wobble position) in tRNAs with GU(N) anticodons (tRNA-Asp, -Asn, -His and -Tyr), resulting in the hypermodified nucleoside queuosine (7-(((4,5-cis-dihydroxy-2-cyclopenten-1-yl)amino)methyl)-7-deazaguanosine).</text>
</comment>
<dbReference type="Pfam" id="PF01702">
    <property type="entry name" value="TGT"/>
    <property type="match status" value="1"/>
</dbReference>
<reference evidence="9" key="1">
    <citation type="journal article" date="2017" name="Genome Biol.">
        <title>Comparative genomics reveals high biological diversity and specific adaptations in the industrially and medically important fungal genus Aspergillus.</title>
        <authorList>
            <person name="de Vries R.P."/>
            <person name="Riley R."/>
            <person name="Wiebenga A."/>
            <person name="Aguilar-Osorio G."/>
            <person name="Amillis S."/>
            <person name="Uchima C.A."/>
            <person name="Anderluh G."/>
            <person name="Asadollahi M."/>
            <person name="Askin M."/>
            <person name="Barry K."/>
            <person name="Battaglia E."/>
            <person name="Bayram O."/>
            <person name="Benocci T."/>
            <person name="Braus-Stromeyer S.A."/>
            <person name="Caldana C."/>
            <person name="Canovas D."/>
            <person name="Cerqueira G.C."/>
            <person name="Chen F."/>
            <person name="Chen W."/>
            <person name="Choi C."/>
            <person name="Clum A."/>
            <person name="Dos Santos R.A."/>
            <person name="Damasio A.R."/>
            <person name="Diallinas G."/>
            <person name="Emri T."/>
            <person name="Fekete E."/>
            <person name="Flipphi M."/>
            <person name="Freyberg S."/>
            <person name="Gallo A."/>
            <person name="Gournas C."/>
            <person name="Habgood R."/>
            <person name="Hainaut M."/>
            <person name="Harispe M.L."/>
            <person name="Henrissat B."/>
            <person name="Hilden K.S."/>
            <person name="Hope R."/>
            <person name="Hossain A."/>
            <person name="Karabika E."/>
            <person name="Karaffa L."/>
            <person name="Karanyi Z."/>
            <person name="Krasevec N."/>
            <person name="Kuo A."/>
            <person name="Kusch H."/>
            <person name="LaButti K."/>
            <person name="Lagendijk E.L."/>
            <person name="Lapidus A."/>
            <person name="Levasseur A."/>
            <person name="Lindquist E."/>
            <person name="Lipzen A."/>
            <person name="Logrieco A.F."/>
            <person name="MacCabe A."/>
            <person name="Maekelae M.R."/>
            <person name="Malavazi I."/>
            <person name="Melin P."/>
            <person name="Meyer V."/>
            <person name="Mielnichuk N."/>
            <person name="Miskei M."/>
            <person name="Molnar A.P."/>
            <person name="Mule G."/>
            <person name="Ngan C.Y."/>
            <person name="Orejas M."/>
            <person name="Orosz E."/>
            <person name="Ouedraogo J.P."/>
            <person name="Overkamp K.M."/>
            <person name="Park H.-S."/>
            <person name="Perrone G."/>
            <person name="Piumi F."/>
            <person name="Punt P.J."/>
            <person name="Ram A.F."/>
            <person name="Ramon A."/>
            <person name="Rauscher S."/>
            <person name="Record E."/>
            <person name="Riano-Pachon D.M."/>
            <person name="Robert V."/>
            <person name="Roehrig J."/>
            <person name="Ruller R."/>
            <person name="Salamov A."/>
            <person name="Salih N.S."/>
            <person name="Samson R.A."/>
            <person name="Sandor E."/>
            <person name="Sanguinetti M."/>
            <person name="Schuetze T."/>
            <person name="Sepcic K."/>
            <person name="Shelest E."/>
            <person name="Sherlock G."/>
            <person name="Sophianopoulou V."/>
            <person name="Squina F.M."/>
            <person name="Sun H."/>
            <person name="Susca A."/>
            <person name="Todd R.B."/>
            <person name="Tsang A."/>
            <person name="Unkles S.E."/>
            <person name="van de Wiele N."/>
            <person name="van Rossen-Uffink D."/>
            <person name="Oliveira J.V."/>
            <person name="Vesth T.C."/>
            <person name="Visser J."/>
            <person name="Yu J.-H."/>
            <person name="Zhou M."/>
            <person name="Andersen M.R."/>
            <person name="Archer D.B."/>
            <person name="Baker S.E."/>
            <person name="Benoit I."/>
            <person name="Brakhage A.A."/>
            <person name="Braus G.H."/>
            <person name="Fischer R."/>
            <person name="Frisvad J.C."/>
            <person name="Goldman G.H."/>
            <person name="Houbraken J."/>
            <person name="Oakley B."/>
            <person name="Pocsi I."/>
            <person name="Scazzocchio C."/>
            <person name="Seiboth B."/>
            <person name="vanKuyk P.A."/>
            <person name="Wortman J."/>
            <person name="Dyer P.S."/>
            <person name="Grigoriev I.V."/>
        </authorList>
    </citation>
    <scope>NUCLEOTIDE SEQUENCE [LARGE SCALE GENOMIC DNA]</scope>
    <source>
        <strain evidence="9">CBS 506.65</strain>
    </source>
</reference>
<feature type="compositionally biased region" description="Polar residues" evidence="6">
    <location>
        <begin position="445"/>
        <end position="464"/>
    </location>
</feature>
<dbReference type="InterPro" id="IPR002616">
    <property type="entry name" value="tRNA_ribo_trans-like"/>
</dbReference>
<dbReference type="GO" id="GO:0046872">
    <property type="term" value="F:metal ion binding"/>
    <property type="evidence" value="ECO:0007669"/>
    <property type="project" value="UniProtKB-KW"/>
</dbReference>
<dbReference type="STRING" id="1073090.A0A1L9SMS9"/>
<evidence type="ECO:0000256" key="3">
    <source>
        <dbReference type="ARBA" id="ARBA00022723"/>
    </source>
</evidence>
<dbReference type="NCBIfam" id="TIGR00449">
    <property type="entry name" value="tgt_general"/>
    <property type="match status" value="1"/>
</dbReference>
<evidence type="ECO:0000256" key="6">
    <source>
        <dbReference type="SAM" id="MobiDB-lite"/>
    </source>
</evidence>
<name>A0A1L9SMS9_9EURO</name>
<feature type="compositionally biased region" description="Low complexity" evidence="6">
    <location>
        <begin position="424"/>
        <end position="437"/>
    </location>
</feature>
<feature type="binding site" evidence="5">
    <location>
        <position position="346"/>
    </location>
    <ligand>
        <name>Zn(2+)</name>
        <dbReference type="ChEBI" id="CHEBI:29105"/>
    </ligand>
</feature>
<dbReference type="VEuPathDB" id="FungiDB:ASPZODRAFT_140800"/>
<dbReference type="HAMAP" id="MF_03043">
    <property type="entry name" value="QTRT2"/>
    <property type="match status" value="1"/>
</dbReference>
<comment type="subcellular location">
    <subcellularLocation>
        <location evidence="5">Cytoplasm</location>
    </subcellularLocation>
</comment>
<dbReference type="GeneID" id="34611164"/>
<accession>A0A1L9SMS9</accession>
<dbReference type="InterPro" id="IPR028592">
    <property type="entry name" value="QTRTD1"/>
</dbReference>
<proteinExistence type="inferred from homology"/>
<dbReference type="GO" id="GO:0006400">
    <property type="term" value="P:tRNA modification"/>
    <property type="evidence" value="ECO:0007669"/>
    <property type="project" value="InterPro"/>
</dbReference>
<feature type="binding site" evidence="5">
    <location>
        <position position="348"/>
    </location>
    <ligand>
        <name>Zn(2+)</name>
        <dbReference type="ChEBI" id="CHEBI:29105"/>
    </ligand>
</feature>
<keyword evidence="2 5" id="KW-0819">tRNA processing</keyword>
<dbReference type="PANTHER" id="PTHR46064">
    <property type="entry name" value="QUEUINE TRNA-RIBOSYLTRANSFERASE ACCESSORY SUBUNIT 2"/>
    <property type="match status" value="1"/>
</dbReference>
<feature type="binding site" evidence="5">
    <location>
        <position position="377"/>
    </location>
    <ligand>
        <name>Zn(2+)</name>
        <dbReference type="ChEBI" id="CHEBI:29105"/>
    </ligand>
</feature>
<evidence type="ECO:0000313" key="8">
    <source>
        <dbReference type="EMBL" id="OJJ48510.1"/>
    </source>
</evidence>
<dbReference type="OrthoDB" id="27601at2759"/>
<evidence type="ECO:0000256" key="1">
    <source>
        <dbReference type="ARBA" id="ARBA00022490"/>
    </source>
</evidence>
<dbReference type="EMBL" id="KV878339">
    <property type="protein sequence ID" value="OJJ48510.1"/>
    <property type="molecule type" value="Genomic_DNA"/>
</dbReference>
<evidence type="ECO:0000313" key="9">
    <source>
        <dbReference type="Proteomes" id="UP000184188"/>
    </source>
</evidence>
<dbReference type="InterPro" id="IPR036511">
    <property type="entry name" value="TGT-like_sf"/>
</dbReference>
<dbReference type="GO" id="GO:0005737">
    <property type="term" value="C:cytoplasm"/>
    <property type="evidence" value="ECO:0007669"/>
    <property type="project" value="UniProtKB-SubCell"/>
</dbReference>
<evidence type="ECO:0000256" key="5">
    <source>
        <dbReference type="HAMAP-Rule" id="MF_03043"/>
    </source>
</evidence>
<dbReference type="PANTHER" id="PTHR46064:SF1">
    <property type="entry name" value="QUEUINE TRNA-RIBOSYLTRANSFERASE ACCESSORY SUBUNIT 2"/>
    <property type="match status" value="1"/>
</dbReference>
<dbReference type="Proteomes" id="UP000184188">
    <property type="component" value="Unassembled WGS sequence"/>
</dbReference>
<dbReference type="Gene3D" id="3.20.20.105">
    <property type="entry name" value="Queuine tRNA-ribosyltransferase-like"/>
    <property type="match status" value="1"/>
</dbReference>
<dbReference type="SUPFAM" id="SSF51713">
    <property type="entry name" value="tRNA-guanine transglycosylase"/>
    <property type="match status" value="1"/>
</dbReference>
<keyword evidence="4 5" id="KW-0862">Zinc</keyword>
<keyword evidence="3 5" id="KW-0479">Metal-binding</keyword>
<sequence length="464" mass="50269">MGLENPSASSLTTEMCQFTILKGAAPVLAPRLGRLVLAGRKPISTPHFVPLTSRGTVAHLSHDVMRDQTSIASLYCGLEDFIEKDGPAVYKVPCTAQESPLRKFICMPDEITLVLGPRRAPPVPCPVPSTNNSVSILTSVGFRQLPASEWVDAVQKLRPDIVVGMADLATGTAAPGVKRRGKMVDRTHAYTRDATERLQRESSSPTATTTTTTTYFAPVLPLENTEQTIYLADLESELRPAIAGLALYESASLGVLPPALGDLPRLVFSEPATPHEVLRDISLGADLLTLPFVGALSDAGIALDFVFPSPSSSSASPSTSSTSLPLARDLWSDTYTTDVSPLSESCNCYTCRNHHRAYLHHLLAAKEMLAWTLLQIHNHAVVDAFFAAVRASIERETFESDIHSFARMYEPDFPDKTGQGPRYFSFHSSSSSSSSSFDISDYAGTKSSPQAQTRRNATQKRTVV</sequence>
<protein>
    <recommendedName>
        <fullName evidence="5">Queuine tRNA-ribosyltransferase accessory subunit 2</fullName>
    </recommendedName>
    <alternativeName>
        <fullName evidence="5">Queuine tRNA-ribosyltransferase domain-containing protein 1</fullName>
    </alternativeName>
</protein>
<comment type="similarity">
    <text evidence="5">Belongs to the queuine tRNA-ribosyltransferase family. QTRT2 subfamily.</text>
</comment>
<comment type="subunit">
    <text evidence="5">Heterodimer of a catalytic subunit and an accessory subunit.</text>
</comment>
<comment type="cofactor">
    <cofactor evidence="5">
        <name>Zn(2+)</name>
        <dbReference type="ChEBI" id="CHEBI:29105"/>
    </cofactor>
    <text evidence="5">Binds 1 zinc ion per subunit.</text>
</comment>
<evidence type="ECO:0000256" key="2">
    <source>
        <dbReference type="ARBA" id="ARBA00022694"/>
    </source>
</evidence>
<organism evidence="8 9">
    <name type="scientific">Penicilliopsis zonata CBS 506.65</name>
    <dbReference type="NCBI Taxonomy" id="1073090"/>
    <lineage>
        <taxon>Eukaryota</taxon>
        <taxon>Fungi</taxon>
        <taxon>Dikarya</taxon>
        <taxon>Ascomycota</taxon>
        <taxon>Pezizomycotina</taxon>
        <taxon>Eurotiomycetes</taxon>
        <taxon>Eurotiomycetidae</taxon>
        <taxon>Eurotiales</taxon>
        <taxon>Aspergillaceae</taxon>
        <taxon>Penicilliopsis</taxon>
    </lineage>
</organism>
<evidence type="ECO:0000256" key="4">
    <source>
        <dbReference type="ARBA" id="ARBA00022833"/>
    </source>
</evidence>
<feature type="domain" description="tRNA-guanine(15) transglycosylase-like" evidence="7">
    <location>
        <begin position="30"/>
        <end position="410"/>
    </location>
</feature>
<evidence type="ECO:0000259" key="7">
    <source>
        <dbReference type="Pfam" id="PF01702"/>
    </source>
</evidence>
<keyword evidence="1 5" id="KW-0963">Cytoplasm</keyword>